<proteinExistence type="inferred from homology"/>
<dbReference type="eggNOG" id="COG3507">
    <property type="taxonomic scope" value="Bacteria"/>
</dbReference>
<dbReference type="InterPro" id="IPR011050">
    <property type="entry name" value="Pectin_lyase_fold/virulence"/>
</dbReference>
<dbReference type="STRING" id="153721.MYP_3868"/>
<dbReference type="GO" id="GO:0042545">
    <property type="term" value="P:cell wall modification"/>
    <property type="evidence" value="ECO:0007669"/>
    <property type="project" value="InterPro"/>
</dbReference>
<comment type="caution">
    <text evidence="5">The sequence shown here is derived from an EMBL/GenBank/DDBJ whole genome shotgun (WGS) entry which is preliminary data.</text>
</comment>
<dbReference type="Gene3D" id="2.60.120.260">
    <property type="entry name" value="Galactose-binding domain-like"/>
    <property type="match status" value="1"/>
</dbReference>
<dbReference type="InterPro" id="IPR005084">
    <property type="entry name" value="CBM6"/>
</dbReference>
<protein>
    <submittedName>
        <fullName evidence="5">Pectinesterase</fullName>
    </submittedName>
</protein>
<dbReference type="InterPro" id="IPR008979">
    <property type="entry name" value="Galactose-bd-like_sf"/>
</dbReference>
<dbReference type="Pfam" id="PF01095">
    <property type="entry name" value="Pectinesterase"/>
    <property type="match status" value="1"/>
</dbReference>
<dbReference type="AlphaFoldDB" id="A0A098LKC0"/>
<dbReference type="EMBL" id="BBLT01000009">
    <property type="protein sequence ID" value="GAL86638.1"/>
    <property type="molecule type" value="Genomic_DNA"/>
</dbReference>
<dbReference type="Pfam" id="PF03422">
    <property type="entry name" value="CBM_6"/>
    <property type="match status" value="1"/>
</dbReference>
<dbReference type="InterPro" id="IPR000070">
    <property type="entry name" value="Pectinesterase_cat"/>
</dbReference>
<reference evidence="5 6" key="1">
    <citation type="submission" date="2014-09" db="EMBL/GenBank/DDBJ databases">
        <title>Sporocytophaga myxococcoides PG-01 genome sequencing.</title>
        <authorList>
            <person name="Liu L."/>
            <person name="Gao P.J."/>
            <person name="Chen G.J."/>
            <person name="Wang L.S."/>
        </authorList>
    </citation>
    <scope>NUCLEOTIDE SEQUENCE [LARGE SCALE GENOMIC DNA]</scope>
    <source>
        <strain evidence="5 6">PG-01</strain>
    </source>
</reference>
<feature type="domain" description="CBM6" evidence="4">
    <location>
        <begin position="509"/>
        <end position="634"/>
    </location>
</feature>
<dbReference type="InterPro" id="IPR026444">
    <property type="entry name" value="Secre_tail"/>
</dbReference>
<evidence type="ECO:0000256" key="2">
    <source>
        <dbReference type="ARBA" id="ARBA00022801"/>
    </source>
</evidence>
<dbReference type="CDD" id="cd04082">
    <property type="entry name" value="CBM35_pectate_lyase-like"/>
    <property type="match status" value="1"/>
</dbReference>
<dbReference type="SUPFAM" id="SSF49785">
    <property type="entry name" value="Galactose-binding domain-like"/>
    <property type="match status" value="1"/>
</dbReference>
<evidence type="ECO:0000256" key="1">
    <source>
        <dbReference type="ARBA" id="ARBA00008891"/>
    </source>
</evidence>
<dbReference type="GO" id="GO:0009279">
    <property type="term" value="C:cell outer membrane"/>
    <property type="evidence" value="ECO:0007669"/>
    <property type="project" value="TreeGrafter"/>
</dbReference>
<keyword evidence="6" id="KW-1185">Reference proteome</keyword>
<dbReference type="GO" id="GO:0030246">
    <property type="term" value="F:carbohydrate binding"/>
    <property type="evidence" value="ECO:0007669"/>
    <property type="project" value="InterPro"/>
</dbReference>
<dbReference type="eggNOG" id="COG4677">
    <property type="taxonomic scope" value="Bacteria"/>
</dbReference>
<dbReference type="Proteomes" id="UP000030185">
    <property type="component" value="Unassembled WGS sequence"/>
</dbReference>
<comment type="similarity">
    <text evidence="1">Belongs to the pectinesterase family.</text>
</comment>
<dbReference type="InterPro" id="IPR012334">
    <property type="entry name" value="Pectin_lyas_fold"/>
</dbReference>
<accession>A0A098LKC0</accession>
<dbReference type="NCBIfam" id="TIGR04183">
    <property type="entry name" value="Por_Secre_tail"/>
    <property type="match status" value="1"/>
</dbReference>
<gene>
    <name evidence="5" type="ORF">MYP_3868</name>
</gene>
<dbReference type="Gene3D" id="2.160.20.10">
    <property type="entry name" value="Single-stranded right-handed beta-helix, Pectin lyase-like"/>
    <property type="match status" value="1"/>
</dbReference>
<evidence type="ECO:0000313" key="5">
    <source>
        <dbReference type="EMBL" id="GAL86638.1"/>
    </source>
</evidence>
<evidence type="ECO:0000259" key="4">
    <source>
        <dbReference type="PROSITE" id="PS51175"/>
    </source>
</evidence>
<evidence type="ECO:0000256" key="3">
    <source>
        <dbReference type="ARBA" id="ARBA00023085"/>
    </source>
</evidence>
<keyword evidence="3" id="KW-0063">Aspartyl esterase</keyword>
<dbReference type="PROSITE" id="PS51175">
    <property type="entry name" value="CBM6"/>
    <property type="match status" value="1"/>
</dbReference>
<name>A0A098LKC0_9BACT</name>
<keyword evidence="2" id="KW-0378">Hydrolase</keyword>
<sequence>MILGLFFNLTISNTAQTLIPVDNSVNVSNDMQFKVTFSATPTLQSSGKISLYKSNGAIVETIDLSKMPTGMPMSITWPWTETLNGTTIRVIPVTVDGKSVYIRFSSNAMDFSTGYYITVEKSIFSNASSLGFNGITANNWSFTTRSKPAADLEYTVSADGTGDFATLQGVLNFLPTGNANAKILVKNGTYIGLAYIKGKNKYTIEGESKTGVIIKGYNNSNLNASTHWRSVVNIQGDDINLISLTFINTTPNGGSQAEALKASGARIVIANCDFYSYQDTVLLDGKVYVKDCMLEGDVDFIWGTGAVFFQSCEIRANDNGGYNVMARNNNSVHGYAFADCKLTRTSSATTIHYLGRDAGANYPYAEIVYLNCTLGSHIPVEGWSLNSSIDASNIIFAEYKSVNELGALINTSGRNPKSKQLTASQAAQYRDLNWFFNGWTPFVPTYGVKDCAGVTGGSAFKDDCGICVGGTTGKSACVKDCNGIANGTATFDICSRCIGGTTGKIACSSVGEAEDEACNFDGVLEAKNPGFKGTAYINVDNAIGTRILFSINATTSGNKTFSFRYANGGVTDRPATIKVDGNALTSAISFPSTGEFTTYKAVDLTINLSSGSHFLELASATADGLANIDQIGYVSADISKASCEEVVTSIDNESAAQSIVIYPNPSPSSFHIQVSAPLNIEITDAEGKTINTFYNVTELEFGNDLKPGLYLAKVQNKVYKFVKY</sequence>
<dbReference type="GO" id="GO:0030599">
    <property type="term" value="F:pectinesterase activity"/>
    <property type="evidence" value="ECO:0007669"/>
    <property type="project" value="InterPro"/>
</dbReference>
<dbReference type="PANTHER" id="PTHR31321:SF57">
    <property type="entry name" value="PECTINESTERASE 53-RELATED"/>
    <property type="match status" value="1"/>
</dbReference>
<organism evidence="5 6">
    <name type="scientific">Sporocytophaga myxococcoides</name>
    <dbReference type="NCBI Taxonomy" id="153721"/>
    <lineage>
        <taxon>Bacteria</taxon>
        <taxon>Pseudomonadati</taxon>
        <taxon>Bacteroidota</taxon>
        <taxon>Cytophagia</taxon>
        <taxon>Cytophagales</taxon>
        <taxon>Cytophagaceae</taxon>
        <taxon>Sporocytophaga</taxon>
    </lineage>
</organism>
<dbReference type="PANTHER" id="PTHR31321">
    <property type="entry name" value="ACYL-COA THIOESTER HYDROLASE YBHC-RELATED"/>
    <property type="match status" value="1"/>
</dbReference>
<evidence type="ECO:0000313" key="6">
    <source>
        <dbReference type="Proteomes" id="UP000030185"/>
    </source>
</evidence>
<dbReference type="SUPFAM" id="SSF51126">
    <property type="entry name" value="Pectin lyase-like"/>
    <property type="match status" value="1"/>
</dbReference>